<name>A0A2G1VH02_9GAMM</name>
<sequence length="532" mass="61070">MRNVQFKRLLDTLARSSAQAVTTLGQGQKEEDELKEYLYVETDIETDFKRLLDSSPPPETVIFLCGSSGDGKSEILKRYHKRYSDEFHFHLDATHAFKPDQNAIQALNQLFEEQKSSEKPLVVGINVGMLFNFSSQGDVEHEEIRRAIEAYLQHGEEVSPSFKFLNFEKYPKFSLEDGETGSAFISELIERAVAASDANPLYRAYIESIETSQDKLTTNYQLLQIEEVRERIVKLLLSARLRFDQFLSARALLDFVHHLITGPGLLFDNLFVSGHNELSDVVSHFDPCSIRSRRIDQFLIQHPLGVKEQAFEEFQQSVANDLNVRGLGAASWLRFFYLLQEVEVGNNFHQTFGSDFEQPLYDRYIEIWRLHAAYDGRGKTLLREFYKDELFAALMRFGNRLEPSLIKRGHMFLCSRNKVSISAHAKLRPDFKQIEKESVANIHEFPVCIKVGDQRLRTFHVNVSFLELISKINDGYRPNKHDKNTIVILEEIIADVTGVIVNSDRLLFSTAQGQLVLTNEVEDEEFLVGGEE</sequence>
<accession>A0A2G1VH02</accession>
<evidence type="ECO:0000313" key="2">
    <source>
        <dbReference type="Proteomes" id="UP000229044"/>
    </source>
</evidence>
<keyword evidence="2" id="KW-1185">Reference proteome</keyword>
<dbReference type="Proteomes" id="UP000229044">
    <property type="component" value="Unassembled WGS sequence"/>
</dbReference>
<evidence type="ECO:0000313" key="1">
    <source>
        <dbReference type="EMBL" id="PHQ26075.1"/>
    </source>
</evidence>
<comment type="caution">
    <text evidence="1">The sequence shown here is derived from an EMBL/GenBank/DDBJ whole genome shotgun (WGS) entry which is preliminary data.</text>
</comment>
<dbReference type="OrthoDB" id="257964at2"/>
<organism evidence="1 2">
    <name type="scientific">Marinobacter guineae</name>
    <dbReference type="NCBI Taxonomy" id="432303"/>
    <lineage>
        <taxon>Bacteria</taxon>
        <taxon>Pseudomonadati</taxon>
        <taxon>Pseudomonadota</taxon>
        <taxon>Gammaproteobacteria</taxon>
        <taxon>Pseudomonadales</taxon>
        <taxon>Marinobacteraceae</taxon>
        <taxon>Marinobacter</taxon>
    </lineage>
</organism>
<dbReference type="EMBL" id="NTFI01000001">
    <property type="protein sequence ID" value="PHQ26075.1"/>
    <property type="molecule type" value="Genomic_DNA"/>
</dbReference>
<dbReference type="InterPro" id="IPR017647">
    <property type="entry name" value="Dnd_assoc_3"/>
</dbReference>
<reference evidence="1 2" key="1">
    <citation type="submission" date="2017-09" db="EMBL/GenBank/DDBJ databases">
        <title>The draft genome sequences of Marinobacter guineae M3B.</title>
        <authorList>
            <person name="Cao J."/>
        </authorList>
    </citation>
    <scope>NUCLEOTIDE SEQUENCE [LARGE SCALE GENOMIC DNA]</scope>
    <source>
        <strain evidence="1 2">M3B</strain>
    </source>
</reference>
<dbReference type="AlphaFoldDB" id="A0A2G1VH02"/>
<gene>
    <name evidence="1" type="primary">dptF</name>
    <name evidence="1" type="ORF">CLH62_00220</name>
</gene>
<protein>
    <submittedName>
        <fullName evidence="1">DNA phosphorothioation-dependent restriction protein DptF</fullName>
    </submittedName>
</protein>
<dbReference type="NCBIfam" id="TIGR03238">
    <property type="entry name" value="dnd_assoc_3"/>
    <property type="match status" value="1"/>
</dbReference>
<proteinExistence type="predicted"/>